<evidence type="ECO:0000313" key="2">
    <source>
        <dbReference type="EMBL" id="RHN56807.1"/>
    </source>
</evidence>
<accession>A0A396I1T6</accession>
<dbReference type="EMBL" id="PSQE01000005">
    <property type="protein sequence ID" value="RHN56807.1"/>
    <property type="molecule type" value="Genomic_DNA"/>
</dbReference>
<evidence type="ECO:0000313" key="3">
    <source>
        <dbReference type="Proteomes" id="UP000265566"/>
    </source>
</evidence>
<keyword evidence="1" id="KW-1133">Transmembrane helix</keyword>
<organism evidence="2 3">
    <name type="scientific">Medicago truncatula</name>
    <name type="common">Barrel medic</name>
    <name type="synonym">Medicago tribuloides</name>
    <dbReference type="NCBI Taxonomy" id="3880"/>
    <lineage>
        <taxon>Eukaryota</taxon>
        <taxon>Viridiplantae</taxon>
        <taxon>Streptophyta</taxon>
        <taxon>Embryophyta</taxon>
        <taxon>Tracheophyta</taxon>
        <taxon>Spermatophyta</taxon>
        <taxon>Magnoliopsida</taxon>
        <taxon>eudicotyledons</taxon>
        <taxon>Gunneridae</taxon>
        <taxon>Pentapetalae</taxon>
        <taxon>rosids</taxon>
        <taxon>fabids</taxon>
        <taxon>Fabales</taxon>
        <taxon>Fabaceae</taxon>
        <taxon>Papilionoideae</taxon>
        <taxon>50 kb inversion clade</taxon>
        <taxon>NPAAA clade</taxon>
        <taxon>Hologalegina</taxon>
        <taxon>IRL clade</taxon>
        <taxon>Trifolieae</taxon>
        <taxon>Medicago</taxon>
    </lineage>
</organism>
<dbReference type="Proteomes" id="UP000265566">
    <property type="component" value="Chromosome 5"/>
</dbReference>
<dbReference type="Gramene" id="rna32261">
    <property type="protein sequence ID" value="RHN56807.1"/>
    <property type="gene ID" value="gene32261"/>
</dbReference>
<gene>
    <name evidence="2" type="ORF">MtrunA17_Chr5g0433451</name>
</gene>
<comment type="caution">
    <text evidence="2">The sequence shown here is derived from an EMBL/GenBank/DDBJ whole genome shotgun (WGS) entry which is preliminary data.</text>
</comment>
<name>A0A396I1T6_MEDTR</name>
<evidence type="ECO:0000256" key="1">
    <source>
        <dbReference type="SAM" id="Phobius"/>
    </source>
</evidence>
<proteinExistence type="predicted"/>
<keyword evidence="1" id="KW-0472">Membrane</keyword>
<sequence length="88" mass="10190">MVKHYSDLLSVFYLSDKFVGFYYLLVVTLHLLITLVCTCVHCPPTVSCNLTPRFLHGSVFRIVSTIRRYTSTRKGYVSSLLSHRYLNQ</sequence>
<feature type="transmembrane region" description="Helical" evidence="1">
    <location>
        <begin position="20"/>
        <end position="40"/>
    </location>
</feature>
<reference evidence="3" key="1">
    <citation type="journal article" date="2018" name="Nat. Plants">
        <title>Whole-genome landscape of Medicago truncatula symbiotic genes.</title>
        <authorList>
            <person name="Pecrix Y."/>
            <person name="Staton S.E."/>
            <person name="Sallet E."/>
            <person name="Lelandais-Briere C."/>
            <person name="Moreau S."/>
            <person name="Carrere S."/>
            <person name="Blein T."/>
            <person name="Jardinaud M.F."/>
            <person name="Latrasse D."/>
            <person name="Zouine M."/>
            <person name="Zahm M."/>
            <person name="Kreplak J."/>
            <person name="Mayjonade B."/>
            <person name="Satge C."/>
            <person name="Perez M."/>
            <person name="Cauet S."/>
            <person name="Marande W."/>
            <person name="Chantry-Darmon C."/>
            <person name="Lopez-Roques C."/>
            <person name="Bouchez O."/>
            <person name="Berard A."/>
            <person name="Debelle F."/>
            <person name="Munos S."/>
            <person name="Bendahmane A."/>
            <person name="Berges H."/>
            <person name="Niebel A."/>
            <person name="Buitink J."/>
            <person name="Frugier F."/>
            <person name="Benhamed M."/>
            <person name="Crespi M."/>
            <person name="Gouzy J."/>
            <person name="Gamas P."/>
        </authorList>
    </citation>
    <scope>NUCLEOTIDE SEQUENCE [LARGE SCALE GENOMIC DNA]</scope>
    <source>
        <strain evidence="3">cv. Jemalong A17</strain>
    </source>
</reference>
<dbReference type="AlphaFoldDB" id="A0A396I1T6"/>
<keyword evidence="1" id="KW-0812">Transmembrane</keyword>
<protein>
    <recommendedName>
        <fullName evidence="4">Transmembrane protein</fullName>
    </recommendedName>
</protein>
<evidence type="ECO:0008006" key="4">
    <source>
        <dbReference type="Google" id="ProtNLM"/>
    </source>
</evidence>